<evidence type="ECO:0000256" key="7">
    <source>
        <dbReference type="SAM" id="Phobius"/>
    </source>
</evidence>
<dbReference type="PANTHER" id="PTHR43663">
    <property type="entry name" value="CHROMATE TRANSPORT PROTEIN-RELATED"/>
    <property type="match status" value="1"/>
</dbReference>
<organism evidence="8 9">
    <name type="scientific">Vibrio owensii</name>
    <dbReference type="NCBI Taxonomy" id="696485"/>
    <lineage>
        <taxon>Bacteria</taxon>
        <taxon>Pseudomonadati</taxon>
        <taxon>Pseudomonadota</taxon>
        <taxon>Gammaproteobacteria</taxon>
        <taxon>Vibrionales</taxon>
        <taxon>Vibrionaceae</taxon>
        <taxon>Vibrio</taxon>
    </lineage>
</organism>
<evidence type="ECO:0000313" key="8">
    <source>
        <dbReference type="EMBL" id="CAH1521443.1"/>
    </source>
</evidence>
<protein>
    <submittedName>
        <fullName evidence="8">Uncharacterized transporter YwrB</fullName>
    </submittedName>
</protein>
<gene>
    <name evidence="8" type="primary">ywrB</name>
    <name evidence="8" type="ORF">THF1D04_10890</name>
</gene>
<evidence type="ECO:0000256" key="6">
    <source>
        <dbReference type="ARBA" id="ARBA00023136"/>
    </source>
</evidence>
<dbReference type="RefSeq" id="WP_409930062.1">
    <property type="nucleotide sequence ID" value="NZ_CAKMTQ010000001.1"/>
</dbReference>
<keyword evidence="5 7" id="KW-1133">Transmembrane helix</keyword>
<dbReference type="InterPro" id="IPR003370">
    <property type="entry name" value="Chromate_transpt"/>
</dbReference>
<dbReference type="Proteomes" id="UP001295420">
    <property type="component" value="Unassembled WGS sequence"/>
</dbReference>
<dbReference type="InterPro" id="IPR052518">
    <property type="entry name" value="CHR_Transporter"/>
</dbReference>
<proteinExistence type="inferred from homology"/>
<keyword evidence="4 7" id="KW-0812">Transmembrane</keyword>
<accession>A0AAU9PZK3</accession>
<evidence type="ECO:0000256" key="5">
    <source>
        <dbReference type="ARBA" id="ARBA00022989"/>
    </source>
</evidence>
<dbReference type="PANTHER" id="PTHR43663:SF1">
    <property type="entry name" value="CHROMATE TRANSPORTER"/>
    <property type="match status" value="1"/>
</dbReference>
<evidence type="ECO:0000313" key="9">
    <source>
        <dbReference type="Proteomes" id="UP001295420"/>
    </source>
</evidence>
<dbReference type="EMBL" id="CAKMTQ010000001">
    <property type="protein sequence ID" value="CAH1521443.1"/>
    <property type="molecule type" value="Genomic_DNA"/>
</dbReference>
<reference evidence="8" key="1">
    <citation type="submission" date="2022-01" db="EMBL/GenBank/DDBJ databases">
        <authorList>
            <person name="Lagorce A."/>
        </authorList>
    </citation>
    <scope>NUCLEOTIDE SEQUENCE</scope>
    <source>
        <strain evidence="8">Th15_F1_D04</strain>
    </source>
</reference>
<comment type="subcellular location">
    <subcellularLocation>
        <location evidence="1">Cell membrane</location>
        <topology evidence="1">Multi-pass membrane protein</topology>
    </subcellularLocation>
</comment>
<feature type="transmembrane region" description="Helical" evidence="7">
    <location>
        <begin position="106"/>
        <end position="124"/>
    </location>
</feature>
<feature type="transmembrane region" description="Helical" evidence="7">
    <location>
        <begin position="7"/>
        <end position="30"/>
    </location>
</feature>
<feature type="transmembrane region" description="Helical" evidence="7">
    <location>
        <begin position="78"/>
        <end position="99"/>
    </location>
</feature>
<dbReference type="AlphaFoldDB" id="A0AAU9PZK3"/>
<evidence type="ECO:0000256" key="3">
    <source>
        <dbReference type="ARBA" id="ARBA00022475"/>
    </source>
</evidence>
<comment type="similarity">
    <text evidence="2">Belongs to the chromate ion transporter (CHR) (TC 2.A.51) family.</text>
</comment>
<dbReference type="GO" id="GO:0005886">
    <property type="term" value="C:plasma membrane"/>
    <property type="evidence" value="ECO:0007669"/>
    <property type="project" value="UniProtKB-SubCell"/>
</dbReference>
<evidence type="ECO:0000256" key="1">
    <source>
        <dbReference type="ARBA" id="ARBA00004651"/>
    </source>
</evidence>
<feature type="transmembrane region" description="Helical" evidence="7">
    <location>
        <begin position="144"/>
        <end position="174"/>
    </location>
</feature>
<keyword evidence="3" id="KW-1003">Cell membrane</keyword>
<sequence length="194" mass="20612">MQTQRDLAAAFFRIGLFGFGGGPTMIPLVHKEVVDNYAWMDDDEFSNVLAIGNTLPGPIATKMAGYIGYKVGGTLGCINAVVATIIPIILVMIIGLGLLNEYRDKPWVAGMAHGVIPVVTWMMAKLTYDFLMKGHKALGMVAMAIGVAVSVGCIVVLNIHPGLVVGATILAVLFKPQKPEVSDKPQVETDSSKG</sequence>
<dbReference type="GO" id="GO:0015109">
    <property type="term" value="F:chromate transmembrane transporter activity"/>
    <property type="evidence" value="ECO:0007669"/>
    <property type="project" value="InterPro"/>
</dbReference>
<keyword evidence="6 7" id="KW-0472">Membrane</keyword>
<name>A0AAU9PZK3_9VIBR</name>
<evidence type="ECO:0000256" key="2">
    <source>
        <dbReference type="ARBA" id="ARBA00005262"/>
    </source>
</evidence>
<comment type="caution">
    <text evidence="8">The sequence shown here is derived from an EMBL/GenBank/DDBJ whole genome shotgun (WGS) entry which is preliminary data.</text>
</comment>
<dbReference type="Pfam" id="PF02417">
    <property type="entry name" value="Chromate_transp"/>
    <property type="match status" value="1"/>
</dbReference>
<evidence type="ECO:0000256" key="4">
    <source>
        <dbReference type="ARBA" id="ARBA00022692"/>
    </source>
</evidence>